<protein>
    <submittedName>
        <fullName evidence="2">Uncharacterized protein</fullName>
    </submittedName>
</protein>
<sequence>MFLPWPTICSLIGVSNAQIFTYLQLTEGHIICHGSVERVTKAPGQEPFAERTCDDLLPGLDWIRGQSGRHFHAAFFEPGRTED</sequence>
<evidence type="ECO:0000313" key="3">
    <source>
        <dbReference type="Proteomes" id="UP000887116"/>
    </source>
</evidence>
<proteinExistence type="predicted"/>
<dbReference type="OrthoDB" id="10365367at2759"/>
<reference evidence="2" key="1">
    <citation type="submission" date="2020-07" db="EMBL/GenBank/DDBJ databases">
        <title>Multicomponent nature underlies the extraordinary mechanical properties of spider dragline silk.</title>
        <authorList>
            <person name="Kono N."/>
            <person name="Nakamura H."/>
            <person name="Mori M."/>
            <person name="Yoshida Y."/>
            <person name="Ohtoshi R."/>
            <person name="Malay A.D."/>
            <person name="Moran D.A.P."/>
            <person name="Tomita M."/>
            <person name="Numata K."/>
            <person name="Arakawa K."/>
        </authorList>
    </citation>
    <scope>NUCLEOTIDE SEQUENCE</scope>
</reference>
<organism evidence="2 3">
    <name type="scientific">Trichonephila clavata</name>
    <name type="common">Joro spider</name>
    <name type="synonym">Nephila clavata</name>
    <dbReference type="NCBI Taxonomy" id="2740835"/>
    <lineage>
        <taxon>Eukaryota</taxon>
        <taxon>Metazoa</taxon>
        <taxon>Ecdysozoa</taxon>
        <taxon>Arthropoda</taxon>
        <taxon>Chelicerata</taxon>
        <taxon>Arachnida</taxon>
        <taxon>Araneae</taxon>
        <taxon>Araneomorphae</taxon>
        <taxon>Entelegynae</taxon>
        <taxon>Araneoidea</taxon>
        <taxon>Nephilidae</taxon>
        <taxon>Trichonephila</taxon>
    </lineage>
</organism>
<feature type="signal peptide" evidence="1">
    <location>
        <begin position="1"/>
        <end position="17"/>
    </location>
</feature>
<accession>A0A8X6I162</accession>
<feature type="chain" id="PRO_5036468603" evidence="1">
    <location>
        <begin position="18"/>
        <end position="83"/>
    </location>
</feature>
<comment type="caution">
    <text evidence="2">The sequence shown here is derived from an EMBL/GenBank/DDBJ whole genome shotgun (WGS) entry which is preliminary data.</text>
</comment>
<evidence type="ECO:0000313" key="2">
    <source>
        <dbReference type="EMBL" id="GFR13534.1"/>
    </source>
</evidence>
<name>A0A8X6I162_TRICU</name>
<keyword evidence="1" id="KW-0732">Signal</keyword>
<keyword evidence="3" id="KW-1185">Reference proteome</keyword>
<dbReference type="AlphaFoldDB" id="A0A8X6I162"/>
<dbReference type="EMBL" id="BMAO01036860">
    <property type="protein sequence ID" value="GFR13534.1"/>
    <property type="molecule type" value="Genomic_DNA"/>
</dbReference>
<dbReference type="Proteomes" id="UP000887116">
    <property type="component" value="Unassembled WGS sequence"/>
</dbReference>
<gene>
    <name evidence="2" type="ORF">TNCT_671901</name>
</gene>
<evidence type="ECO:0000256" key="1">
    <source>
        <dbReference type="SAM" id="SignalP"/>
    </source>
</evidence>